<dbReference type="EMBL" id="CAKASE010000076">
    <property type="protein sequence ID" value="CAG9577593.1"/>
    <property type="molecule type" value="Genomic_DNA"/>
</dbReference>
<comment type="caution">
    <text evidence="2">The sequence shown here is derived from an EMBL/GenBank/DDBJ whole genome shotgun (WGS) entry which is preliminary data.</text>
</comment>
<gene>
    <name evidence="2" type="ORF">DCHRY22_LOCUS12408</name>
</gene>
<dbReference type="AlphaFoldDB" id="A0A8J2RD81"/>
<reference evidence="2" key="1">
    <citation type="submission" date="2021-09" db="EMBL/GenBank/DDBJ databases">
        <authorList>
            <person name="Martin H S."/>
        </authorList>
    </citation>
    <scope>NUCLEOTIDE SEQUENCE</scope>
</reference>
<feature type="compositionally biased region" description="Polar residues" evidence="1">
    <location>
        <begin position="16"/>
        <end position="30"/>
    </location>
</feature>
<keyword evidence="3" id="KW-1185">Reference proteome</keyword>
<organism evidence="2 3">
    <name type="scientific">Danaus chrysippus</name>
    <name type="common">African queen</name>
    <dbReference type="NCBI Taxonomy" id="151541"/>
    <lineage>
        <taxon>Eukaryota</taxon>
        <taxon>Metazoa</taxon>
        <taxon>Ecdysozoa</taxon>
        <taxon>Arthropoda</taxon>
        <taxon>Hexapoda</taxon>
        <taxon>Insecta</taxon>
        <taxon>Pterygota</taxon>
        <taxon>Neoptera</taxon>
        <taxon>Endopterygota</taxon>
        <taxon>Lepidoptera</taxon>
        <taxon>Glossata</taxon>
        <taxon>Ditrysia</taxon>
        <taxon>Papilionoidea</taxon>
        <taxon>Nymphalidae</taxon>
        <taxon>Danainae</taxon>
        <taxon>Danaini</taxon>
        <taxon>Danaina</taxon>
        <taxon>Danaus</taxon>
        <taxon>Anosia</taxon>
    </lineage>
</organism>
<evidence type="ECO:0000256" key="1">
    <source>
        <dbReference type="SAM" id="MobiDB-lite"/>
    </source>
</evidence>
<evidence type="ECO:0000313" key="3">
    <source>
        <dbReference type="Proteomes" id="UP000789524"/>
    </source>
</evidence>
<evidence type="ECO:0000313" key="2">
    <source>
        <dbReference type="EMBL" id="CAG9577593.1"/>
    </source>
</evidence>
<name>A0A8J2RD81_9NEOP</name>
<feature type="region of interest" description="Disordered" evidence="1">
    <location>
        <begin position="1"/>
        <end position="30"/>
    </location>
</feature>
<dbReference type="Proteomes" id="UP000789524">
    <property type="component" value="Unassembled WGS sequence"/>
</dbReference>
<proteinExistence type="predicted"/>
<protein>
    <submittedName>
        <fullName evidence="2">(African queen) hypothetical protein</fullName>
    </submittedName>
</protein>
<sequence length="116" mass="13141">MEPSLATMEPSLATMEPSSTNIGQRSANTISGRRASTLRKNHFYNIRRAIIYYREHYILTNNENCQLADFTILTTGSVLHTDSSEYSRELRSDYPCVVSELERMPHVQLATTAARA</sequence>
<accession>A0A8J2RD81</accession>